<evidence type="ECO:0000256" key="4">
    <source>
        <dbReference type="ARBA" id="ARBA00001947"/>
    </source>
</evidence>
<feature type="binding site" evidence="15">
    <location>
        <position position="214"/>
    </location>
    <ligand>
        <name>a divalent metal cation</name>
        <dbReference type="ChEBI" id="CHEBI:60240"/>
    </ligand>
</feature>
<dbReference type="SUPFAM" id="SSF51366">
    <property type="entry name" value="Ribulose-phoshate binding barrel"/>
    <property type="match status" value="1"/>
</dbReference>
<evidence type="ECO:0000256" key="11">
    <source>
        <dbReference type="ARBA" id="ARBA00022833"/>
    </source>
</evidence>
<dbReference type="Pfam" id="PF00834">
    <property type="entry name" value="Ribul_P_3_epim"/>
    <property type="match status" value="1"/>
</dbReference>
<dbReference type="NCBIfam" id="TIGR01163">
    <property type="entry name" value="rpe"/>
    <property type="match status" value="1"/>
</dbReference>
<evidence type="ECO:0000256" key="9">
    <source>
        <dbReference type="ARBA" id="ARBA00013920"/>
    </source>
</evidence>
<evidence type="ECO:0000313" key="18">
    <source>
        <dbReference type="Proteomes" id="UP000008820"/>
    </source>
</evidence>
<organism evidence="17 18">
    <name type="scientific">Aedes aegypti</name>
    <name type="common">Yellowfever mosquito</name>
    <name type="synonym">Culex aegypti</name>
    <dbReference type="NCBI Taxonomy" id="7159"/>
    <lineage>
        <taxon>Eukaryota</taxon>
        <taxon>Metazoa</taxon>
        <taxon>Ecdysozoa</taxon>
        <taxon>Arthropoda</taxon>
        <taxon>Hexapoda</taxon>
        <taxon>Insecta</taxon>
        <taxon>Pterygota</taxon>
        <taxon>Neoptera</taxon>
        <taxon>Endopterygota</taxon>
        <taxon>Diptera</taxon>
        <taxon>Nematocera</taxon>
        <taxon>Culicoidea</taxon>
        <taxon>Culicidae</taxon>
        <taxon>Culicinae</taxon>
        <taxon>Aedini</taxon>
        <taxon>Aedes</taxon>
        <taxon>Stegomyia</taxon>
    </lineage>
</organism>
<feature type="active site" description="Proton donor" evidence="14">
    <location>
        <position position="214"/>
    </location>
</feature>
<reference evidence="17 18" key="1">
    <citation type="submission" date="2017-06" db="EMBL/GenBank/DDBJ databases">
        <title>Aedes aegypti genome working group (AGWG) sequencing and assembly.</title>
        <authorList>
            <consortium name="Aedes aegypti Genome Working Group (AGWG)"/>
            <person name="Matthews B.J."/>
        </authorList>
    </citation>
    <scope>NUCLEOTIDE SEQUENCE [LARGE SCALE GENOMIC DNA]</scope>
    <source>
        <strain evidence="17 18">LVP_AGWG</strain>
    </source>
</reference>
<keyword evidence="10 15" id="KW-0479">Metal-binding</keyword>
<evidence type="ECO:0000256" key="7">
    <source>
        <dbReference type="ARBA" id="ARBA00009541"/>
    </source>
</evidence>
<dbReference type="PROSITE" id="PS01086">
    <property type="entry name" value="RIBUL_P_3_EPIMER_2"/>
    <property type="match status" value="1"/>
</dbReference>
<evidence type="ECO:0000256" key="15">
    <source>
        <dbReference type="PIRSR" id="PIRSR001461-2"/>
    </source>
</evidence>
<comment type="pathway">
    <text evidence="6">Carbohydrate degradation; pentose phosphate pathway; D-xylulose 5-phosphate from D-ribulose 5-phosphate (non-oxidative stage): step 1/1.</text>
</comment>
<keyword evidence="11 15" id="KW-0862">Zinc</keyword>
<comment type="cofactor">
    <cofactor evidence="2">
        <name>Mn(2+)</name>
        <dbReference type="ChEBI" id="CHEBI:29035"/>
    </cofactor>
</comment>
<feature type="binding site" evidence="15">
    <location>
        <position position="76"/>
    </location>
    <ligand>
        <name>a divalent metal cation</name>
        <dbReference type="ChEBI" id="CHEBI:60240"/>
    </ligand>
</feature>
<evidence type="ECO:0000256" key="16">
    <source>
        <dbReference type="PIRSR" id="PIRSR001461-3"/>
    </source>
</evidence>
<keyword evidence="12 13" id="KW-0413">Isomerase</keyword>
<dbReference type="PROSITE" id="PS01085">
    <property type="entry name" value="RIBUL_P_3_EPIMER_1"/>
    <property type="match status" value="1"/>
</dbReference>
<reference evidence="17" key="2">
    <citation type="submission" date="2020-05" db="UniProtKB">
        <authorList>
            <consortium name="EnsemblMetazoa"/>
        </authorList>
    </citation>
    <scope>IDENTIFICATION</scope>
    <source>
        <strain evidence="17">LVP_AGWG</strain>
    </source>
</reference>
<feature type="binding site" evidence="16">
    <location>
        <position position="216"/>
    </location>
    <ligand>
        <name>substrate</name>
    </ligand>
</feature>
<dbReference type="EnsemblMetazoa" id="AAEL010505-RA">
    <property type="protein sequence ID" value="AAEL010505-PA"/>
    <property type="gene ID" value="AAEL010505"/>
</dbReference>
<accession>A0A1S4FQG0</accession>
<dbReference type="InterPro" id="IPR000056">
    <property type="entry name" value="Ribul_P_3_epim-like"/>
</dbReference>
<dbReference type="CDD" id="cd00429">
    <property type="entry name" value="RPE"/>
    <property type="match status" value="1"/>
</dbReference>
<comment type="similarity">
    <text evidence="7 13">Belongs to the ribulose-phosphate 3-epimerase family.</text>
</comment>
<comment type="cofactor">
    <cofactor evidence="3">
        <name>Co(2+)</name>
        <dbReference type="ChEBI" id="CHEBI:48828"/>
    </cofactor>
</comment>
<dbReference type="InParanoid" id="A0A1S4FQG0"/>
<comment type="catalytic activity">
    <reaction evidence="1 13">
        <text>D-ribulose 5-phosphate = D-xylulose 5-phosphate</text>
        <dbReference type="Rhea" id="RHEA:13677"/>
        <dbReference type="ChEBI" id="CHEBI:57737"/>
        <dbReference type="ChEBI" id="CHEBI:58121"/>
        <dbReference type="EC" id="5.1.3.1"/>
    </reaction>
</comment>
<feature type="binding site" evidence="15">
    <location>
        <position position="108"/>
    </location>
    <ligand>
        <name>a divalent metal cation</name>
        <dbReference type="ChEBI" id="CHEBI:60240"/>
    </ligand>
</feature>
<dbReference type="OrthoDB" id="1927044at2759"/>
<dbReference type="GO" id="GO:0005975">
    <property type="term" value="P:carbohydrate metabolic process"/>
    <property type="evidence" value="ECO:0007669"/>
    <property type="project" value="InterPro"/>
</dbReference>
<keyword evidence="15" id="KW-0170">Cobalt</keyword>
<evidence type="ECO:0000256" key="6">
    <source>
        <dbReference type="ARBA" id="ARBA00005016"/>
    </source>
</evidence>
<dbReference type="EC" id="5.1.3.1" evidence="8 13"/>
<evidence type="ECO:0000256" key="8">
    <source>
        <dbReference type="ARBA" id="ARBA00013188"/>
    </source>
</evidence>
<evidence type="ECO:0000256" key="2">
    <source>
        <dbReference type="ARBA" id="ARBA00001936"/>
    </source>
</evidence>
<dbReference type="FunCoup" id="A0A1S4FQG0">
    <property type="interactions" value="1030"/>
</dbReference>
<sequence>MLINIGHQCPFQTTQIALSLPLLDHFSLQSKISTLPLIMSSLSAKIGPSILNADLSQLHEESQRLLDNGADYLHLDVMDGTFVPNLTFGHPVVKCLRNKIKDAFFETHMMVQAPQQWIEPMADAGVNQYTFHIEPVMDSVVDICRKVQEAGMKVGLAIKPGTPVETVKEFIPLADMILIMTVEPGFGGQKFMNDMMPKVHWLRENYPNLDIEVDGGVGPGTIDACAKAGANMIVAGTAIIRADDQAAVIRQLKHSVECAIKH</sequence>
<dbReference type="GO" id="GO:0046872">
    <property type="term" value="F:metal ion binding"/>
    <property type="evidence" value="ECO:0007669"/>
    <property type="project" value="UniProtKB-KW"/>
</dbReference>
<feature type="binding site" evidence="16">
    <location>
        <begin position="185"/>
        <end position="188"/>
    </location>
    <ligand>
        <name>substrate</name>
    </ligand>
</feature>
<dbReference type="VEuPathDB" id="VectorBase:AAEL010505"/>
<dbReference type="GO" id="GO:0004750">
    <property type="term" value="F:D-ribulose-phosphate 3-epimerase activity"/>
    <property type="evidence" value="ECO:0007669"/>
    <property type="project" value="UniProtKB-EC"/>
</dbReference>
<dbReference type="AlphaFoldDB" id="A0A1S4FQG0"/>
<feature type="binding site" evidence="15">
    <location>
        <position position="74"/>
    </location>
    <ligand>
        <name>a divalent metal cation</name>
        <dbReference type="ChEBI" id="CHEBI:60240"/>
    </ligand>
</feature>
<dbReference type="PIRSF" id="PIRSF001461">
    <property type="entry name" value="RPE"/>
    <property type="match status" value="1"/>
</dbReference>
<dbReference type="GO" id="GO:0006098">
    <property type="term" value="P:pentose-phosphate shunt"/>
    <property type="evidence" value="ECO:0007669"/>
    <property type="project" value="InterPro"/>
</dbReference>
<dbReference type="InterPro" id="IPR011060">
    <property type="entry name" value="RibuloseP-bd_barrel"/>
</dbReference>
<feature type="binding site" evidence="16">
    <location>
        <begin position="236"/>
        <end position="237"/>
    </location>
    <ligand>
        <name>substrate</name>
    </ligand>
</feature>
<proteinExistence type="inferred from homology"/>
<feature type="binding site" evidence="16">
    <location>
        <position position="49"/>
    </location>
    <ligand>
        <name>substrate</name>
    </ligand>
</feature>
<dbReference type="Gene3D" id="3.20.20.70">
    <property type="entry name" value="Aldolase class I"/>
    <property type="match status" value="1"/>
</dbReference>
<dbReference type="FunFam" id="3.20.20.70:FF:000074">
    <property type="entry name" value="Ribulose-phosphate 3-epimerase"/>
    <property type="match status" value="1"/>
</dbReference>
<evidence type="ECO:0000256" key="13">
    <source>
        <dbReference type="PIRNR" id="PIRNR001461"/>
    </source>
</evidence>
<protein>
    <recommendedName>
        <fullName evidence="9 13">Ribulose-phosphate 3-epimerase</fullName>
        <ecNumber evidence="8 13">5.1.3.1</ecNumber>
    </recommendedName>
</protein>
<evidence type="ECO:0000256" key="12">
    <source>
        <dbReference type="ARBA" id="ARBA00023235"/>
    </source>
</evidence>
<keyword evidence="18" id="KW-1185">Reference proteome</keyword>
<feature type="active site" description="Proton acceptor" evidence="14">
    <location>
        <position position="76"/>
    </location>
</feature>
<dbReference type="NCBIfam" id="NF004076">
    <property type="entry name" value="PRK05581.1-4"/>
    <property type="match status" value="1"/>
</dbReference>
<comment type="cofactor">
    <cofactor evidence="5">
        <name>Fe(2+)</name>
        <dbReference type="ChEBI" id="CHEBI:29033"/>
    </cofactor>
</comment>
<dbReference type="Proteomes" id="UP000008820">
    <property type="component" value="Chromosome 2"/>
</dbReference>
<evidence type="ECO:0000256" key="3">
    <source>
        <dbReference type="ARBA" id="ARBA00001941"/>
    </source>
</evidence>
<feature type="binding site" evidence="16">
    <location>
        <position position="108"/>
    </location>
    <ligand>
        <name>substrate</name>
    </ligand>
</feature>
<evidence type="ECO:0000256" key="5">
    <source>
        <dbReference type="ARBA" id="ARBA00001954"/>
    </source>
</evidence>
<keyword evidence="13" id="KW-0119">Carbohydrate metabolism</keyword>
<dbReference type="PANTHER" id="PTHR11749">
    <property type="entry name" value="RIBULOSE-5-PHOSPHATE-3-EPIMERASE"/>
    <property type="match status" value="1"/>
</dbReference>
<gene>
    <name evidence="17" type="primary">5573466</name>
</gene>
<name>A0A1S4FQG0_AEDAE</name>
<dbReference type="HAMAP" id="MF_02227">
    <property type="entry name" value="RPE"/>
    <property type="match status" value="1"/>
</dbReference>
<comment type="cofactor">
    <cofactor evidence="15">
        <name>a divalent metal cation</name>
        <dbReference type="ChEBI" id="CHEBI:60240"/>
    </cofactor>
    <text evidence="15">Binds 1 divalent metal cation per subunit.</text>
</comment>
<keyword evidence="15" id="KW-0464">Manganese</keyword>
<evidence type="ECO:0000256" key="10">
    <source>
        <dbReference type="ARBA" id="ARBA00022723"/>
    </source>
</evidence>
<evidence type="ECO:0000256" key="14">
    <source>
        <dbReference type="PIRSR" id="PIRSR001461-1"/>
    </source>
</evidence>
<comment type="cofactor">
    <cofactor evidence="4">
        <name>Zn(2+)</name>
        <dbReference type="ChEBI" id="CHEBI:29105"/>
    </cofactor>
</comment>
<evidence type="ECO:0000256" key="1">
    <source>
        <dbReference type="ARBA" id="ARBA00001782"/>
    </source>
</evidence>
<evidence type="ECO:0000313" key="17">
    <source>
        <dbReference type="EnsemblMetazoa" id="AAEL010505-PA"/>
    </source>
</evidence>
<dbReference type="InterPro" id="IPR026019">
    <property type="entry name" value="Ribul_P_3_epim"/>
</dbReference>
<dbReference type="InterPro" id="IPR013785">
    <property type="entry name" value="Aldolase_TIM"/>
</dbReference>